<proteinExistence type="predicted"/>
<feature type="domain" description="Carboxylesterase type B" evidence="1">
    <location>
        <begin position="49"/>
        <end position="100"/>
    </location>
</feature>
<evidence type="ECO:0000259" key="1">
    <source>
        <dbReference type="Pfam" id="PF00135"/>
    </source>
</evidence>
<dbReference type="InterPro" id="IPR050309">
    <property type="entry name" value="Type-B_Carboxylest/Lipase"/>
</dbReference>
<dbReference type="PANTHER" id="PTHR11559">
    <property type="entry name" value="CARBOXYLESTERASE"/>
    <property type="match status" value="1"/>
</dbReference>
<keyword evidence="3" id="KW-1185">Reference proteome</keyword>
<dbReference type="AlphaFoldDB" id="A0A9P5Z212"/>
<gene>
    <name evidence="2" type="ORF">BDN70DRAFT_654870</name>
</gene>
<sequence>MMRLRIPRILRTVFLKYVLNLQSKYLDRSFVNDESHWSLVFLFLELWAIKKKLPVIFWIHGGGYVMGSAARFTGNDILRESGSGVVLVVIQYRLGLFGFLPGQK</sequence>
<evidence type="ECO:0000313" key="2">
    <source>
        <dbReference type="EMBL" id="KAF9479982.1"/>
    </source>
</evidence>
<dbReference type="Proteomes" id="UP000807469">
    <property type="component" value="Unassembled WGS sequence"/>
</dbReference>
<dbReference type="Pfam" id="PF00135">
    <property type="entry name" value="COesterase"/>
    <property type="match status" value="1"/>
</dbReference>
<organism evidence="2 3">
    <name type="scientific">Pholiota conissans</name>
    <dbReference type="NCBI Taxonomy" id="109636"/>
    <lineage>
        <taxon>Eukaryota</taxon>
        <taxon>Fungi</taxon>
        <taxon>Dikarya</taxon>
        <taxon>Basidiomycota</taxon>
        <taxon>Agaricomycotina</taxon>
        <taxon>Agaricomycetes</taxon>
        <taxon>Agaricomycetidae</taxon>
        <taxon>Agaricales</taxon>
        <taxon>Agaricineae</taxon>
        <taxon>Strophariaceae</taxon>
        <taxon>Pholiota</taxon>
    </lineage>
</organism>
<dbReference type="EMBL" id="MU155202">
    <property type="protein sequence ID" value="KAF9479982.1"/>
    <property type="molecule type" value="Genomic_DNA"/>
</dbReference>
<reference evidence="2" key="1">
    <citation type="submission" date="2020-11" db="EMBL/GenBank/DDBJ databases">
        <authorList>
            <consortium name="DOE Joint Genome Institute"/>
            <person name="Ahrendt S."/>
            <person name="Riley R."/>
            <person name="Andreopoulos W."/>
            <person name="Labutti K."/>
            <person name="Pangilinan J."/>
            <person name="Ruiz-Duenas F.J."/>
            <person name="Barrasa J.M."/>
            <person name="Sanchez-Garcia M."/>
            <person name="Camarero S."/>
            <person name="Miyauchi S."/>
            <person name="Serrano A."/>
            <person name="Linde D."/>
            <person name="Babiker R."/>
            <person name="Drula E."/>
            <person name="Ayuso-Fernandez I."/>
            <person name="Pacheco R."/>
            <person name="Padilla G."/>
            <person name="Ferreira P."/>
            <person name="Barriuso J."/>
            <person name="Kellner H."/>
            <person name="Castanera R."/>
            <person name="Alfaro M."/>
            <person name="Ramirez L."/>
            <person name="Pisabarro A.G."/>
            <person name="Kuo A."/>
            <person name="Tritt A."/>
            <person name="Lipzen A."/>
            <person name="He G."/>
            <person name="Yan M."/>
            <person name="Ng V."/>
            <person name="Cullen D."/>
            <person name="Martin F."/>
            <person name="Rosso M.-N."/>
            <person name="Henrissat B."/>
            <person name="Hibbett D."/>
            <person name="Martinez A.T."/>
            <person name="Grigoriev I.V."/>
        </authorList>
    </citation>
    <scope>NUCLEOTIDE SEQUENCE</scope>
    <source>
        <strain evidence="2">CIRM-BRFM 674</strain>
    </source>
</reference>
<evidence type="ECO:0000313" key="3">
    <source>
        <dbReference type="Proteomes" id="UP000807469"/>
    </source>
</evidence>
<accession>A0A9P5Z212</accession>
<protein>
    <recommendedName>
        <fullName evidence="1">Carboxylesterase type B domain-containing protein</fullName>
    </recommendedName>
</protein>
<name>A0A9P5Z212_9AGAR</name>
<dbReference type="SUPFAM" id="SSF53474">
    <property type="entry name" value="alpha/beta-Hydrolases"/>
    <property type="match status" value="1"/>
</dbReference>
<comment type="caution">
    <text evidence="2">The sequence shown here is derived from an EMBL/GenBank/DDBJ whole genome shotgun (WGS) entry which is preliminary data.</text>
</comment>
<dbReference type="Gene3D" id="3.40.50.1820">
    <property type="entry name" value="alpha/beta hydrolase"/>
    <property type="match status" value="1"/>
</dbReference>
<dbReference type="InterPro" id="IPR029058">
    <property type="entry name" value="AB_hydrolase_fold"/>
</dbReference>
<dbReference type="InterPro" id="IPR002018">
    <property type="entry name" value="CarbesteraseB"/>
</dbReference>
<dbReference type="OrthoDB" id="408631at2759"/>